<name>A0ABN8I6H4_9NEOP</name>
<proteinExistence type="predicted"/>
<evidence type="ECO:0000313" key="3">
    <source>
        <dbReference type="Proteomes" id="UP000837857"/>
    </source>
</evidence>
<dbReference type="EMBL" id="OW152830">
    <property type="protein sequence ID" value="CAH2048472.1"/>
    <property type="molecule type" value="Genomic_DNA"/>
</dbReference>
<evidence type="ECO:0000256" key="1">
    <source>
        <dbReference type="SAM" id="MobiDB-lite"/>
    </source>
</evidence>
<feature type="region of interest" description="Disordered" evidence="1">
    <location>
        <begin position="1"/>
        <end position="29"/>
    </location>
</feature>
<feature type="non-terminal residue" evidence="2">
    <location>
        <position position="215"/>
    </location>
</feature>
<sequence length="215" mass="23519">MKKSNDLRKTKIAEEDESRPLPATATASARHCGRAESLGGAAARKEHGACAIFHPRPRAKKAALSANPPSVRLSLARLARPCHFYDLTDSIQFNSTQLSWARVPSPDARVRRIAVRLICYAPVPLLFSVHAWTVLGVGHSGTRRTFYGQGSGARGDRCALISAQDGAPAPARRTVVSLAPLSAGGRFRRVRARGPTRDRRYRSTRWVCKVLGRNM</sequence>
<keyword evidence="3" id="KW-1185">Reference proteome</keyword>
<evidence type="ECO:0000313" key="2">
    <source>
        <dbReference type="EMBL" id="CAH2048472.1"/>
    </source>
</evidence>
<gene>
    <name evidence="2" type="ORF">IPOD504_LOCUS6095</name>
</gene>
<reference evidence="2" key="1">
    <citation type="submission" date="2022-03" db="EMBL/GenBank/DDBJ databases">
        <authorList>
            <person name="Martin H S."/>
        </authorList>
    </citation>
    <scope>NUCLEOTIDE SEQUENCE</scope>
</reference>
<protein>
    <submittedName>
        <fullName evidence="2">Uncharacterized protein</fullName>
    </submittedName>
</protein>
<accession>A0ABN8I6H4</accession>
<dbReference type="Proteomes" id="UP000837857">
    <property type="component" value="Chromosome 18"/>
</dbReference>
<organism evidence="2 3">
    <name type="scientific">Iphiclides podalirius</name>
    <name type="common">scarce swallowtail</name>
    <dbReference type="NCBI Taxonomy" id="110791"/>
    <lineage>
        <taxon>Eukaryota</taxon>
        <taxon>Metazoa</taxon>
        <taxon>Ecdysozoa</taxon>
        <taxon>Arthropoda</taxon>
        <taxon>Hexapoda</taxon>
        <taxon>Insecta</taxon>
        <taxon>Pterygota</taxon>
        <taxon>Neoptera</taxon>
        <taxon>Endopterygota</taxon>
        <taxon>Lepidoptera</taxon>
        <taxon>Glossata</taxon>
        <taxon>Ditrysia</taxon>
        <taxon>Papilionoidea</taxon>
        <taxon>Papilionidae</taxon>
        <taxon>Papilioninae</taxon>
        <taxon>Iphiclides</taxon>
    </lineage>
</organism>
<feature type="compositionally biased region" description="Basic and acidic residues" evidence="1">
    <location>
        <begin position="1"/>
        <end position="13"/>
    </location>
</feature>